<accession>T1PA70</accession>
<dbReference type="VEuPathDB" id="VectorBase:MDOMA2_006163"/>
<organism evidence="2">
    <name type="scientific">Musca domestica</name>
    <name type="common">House fly</name>
    <dbReference type="NCBI Taxonomy" id="7370"/>
    <lineage>
        <taxon>Eukaryota</taxon>
        <taxon>Metazoa</taxon>
        <taxon>Ecdysozoa</taxon>
        <taxon>Arthropoda</taxon>
        <taxon>Hexapoda</taxon>
        <taxon>Insecta</taxon>
        <taxon>Pterygota</taxon>
        <taxon>Neoptera</taxon>
        <taxon>Endopterygota</taxon>
        <taxon>Diptera</taxon>
        <taxon>Brachycera</taxon>
        <taxon>Muscomorpha</taxon>
        <taxon>Muscoidea</taxon>
        <taxon>Muscidae</taxon>
        <taxon>Musca</taxon>
    </lineage>
</organism>
<feature type="compositionally biased region" description="Polar residues" evidence="1">
    <location>
        <begin position="89"/>
        <end position="107"/>
    </location>
</feature>
<feature type="compositionally biased region" description="Low complexity" evidence="1">
    <location>
        <begin position="212"/>
        <end position="222"/>
    </location>
</feature>
<name>T1PA70_MUSDO</name>
<dbReference type="EMBL" id="KA645632">
    <property type="protein sequence ID" value="AFP60261.1"/>
    <property type="molecule type" value="mRNA"/>
</dbReference>
<reference evidence="2" key="1">
    <citation type="submission" date="2012-08" db="EMBL/GenBank/DDBJ databases">
        <title>Transcriptome of adult Musca domestica launches a platform for comparative house fly gene expression and characterization of differential gene expression among resistant and susceptible house flies.</title>
        <authorList>
            <person name="Liu N."/>
            <person name="Zhang L."/>
            <person name="Li M."/>
            <person name="Reid W."/>
        </authorList>
    </citation>
    <scope>NUCLEOTIDE SEQUENCE</scope>
    <source>
        <strain evidence="2">ALHF</strain>
        <tissue evidence="2">Whole body</tissue>
    </source>
</reference>
<dbReference type="VEuPathDB" id="VectorBase:MDOA011695"/>
<evidence type="ECO:0000313" key="2">
    <source>
        <dbReference type="EMBL" id="AFP60261.1"/>
    </source>
</evidence>
<feature type="region of interest" description="Disordered" evidence="1">
    <location>
        <begin position="89"/>
        <end position="134"/>
    </location>
</feature>
<feature type="compositionally biased region" description="Acidic residues" evidence="1">
    <location>
        <begin position="118"/>
        <end position="131"/>
    </location>
</feature>
<feature type="compositionally biased region" description="Low complexity" evidence="1">
    <location>
        <begin position="286"/>
        <end position="303"/>
    </location>
</feature>
<feature type="region of interest" description="Disordered" evidence="1">
    <location>
        <begin position="516"/>
        <end position="564"/>
    </location>
</feature>
<sequence>MYHNYNIQQNNKIGPKPNWRFRNLNEDYNVAINRIQARQSLPRYQNTGFAAGPQYLNLHQSSSPQANRNHDFLLHVQDEDGFNFLNSNHHQQQQQMPLDYSTSNAQNIMPPEACHDDDNNEEDEEEDDTTSEEIKRNLLVNALKNDKFTTKFYESIKEDVFRRLESMLLDKDNVQAQAAAAGHPMAAPQLFNNISSSHHPLRKLNLNEQRDQLQQQLQQQQQTISSSSANYENPNLQQHNVSDDSNSNARNDYFPANGNNEDNSQDNENEKPEEDTNWRQNNINNSQAQQPAAAVPSAPSTATGVNTNSVAKNCSKKRKNLRKQPIGNNNNVSAPMATKEEEQNENLRGACSLAAQQHHKQQQQQVNKDKQNAVENANSMGNNATATTNPPSQTTNNEGDLIKYIISRIRNQTHPNTLINDTLLVEVAKLTASVAQNAHNTTCQNNNTNGNVISPKKIYTKIKKLTIPKERDEFLQWYQHYLENTLFGTQTSTNDIKVKGGNSAKTTNNHSMAIQQNSTTPHHSSEVAANATTQQDDGDLAEADQNCSSNTSANYHKDDDDAEVSNCEIPGKMLTSSDENNLEGACALVTSSTNPNQLEDLQAQPMDVIEKNDIKLEKQDCNEKD</sequence>
<proteinExistence type="evidence at transcript level"/>
<dbReference type="AlphaFoldDB" id="T1PA70"/>
<feature type="compositionally biased region" description="Polar residues" evidence="1">
    <location>
        <begin position="223"/>
        <end position="250"/>
    </location>
</feature>
<feature type="compositionally biased region" description="Basic and acidic residues" evidence="1">
    <location>
        <begin position="268"/>
        <end position="277"/>
    </location>
</feature>
<feature type="compositionally biased region" description="Polar residues" evidence="1">
    <location>
        <begin position="545"/>
        <end position="554"/>
    </location>
</feature>
<protein>
    <submittedName>
        <fullName evidence="2">IncA protein</fullName>
    </submittedName>
</protein>
<evidence type="ECO:0000256" key="1">
    <source>
        <dbReference type="SAM" id="MobiDB-lite"/>
    </source>
</evidence>
<feature type="region of interest" description="Disordered" evidence="1">
    <location>
        <begin position="211"/>
        <end position="346"/>
    </location>
</feature>